<dbReference type="Gene3D" id="1.10.287.370">
    <property type="match status" value="1"/>
</dbReference>
<dbReference type="GO" id="GO:0005737">
    <property type="term" value="C:cytoplasm"/>
    <property type="evidence" value="ECO:0007669"/>
    <property type="project" value="TreeGrafter"/>
</dbReference>
<dbReference type="GO" id="GO:0051082">
    <property type="term" value="F:unfolded protein binding"/>
    <property type="evidence" value="ECO:0007669"/>
    <property type="project" value="InterPro"/>
</dbReference>
<gene>
    <name evidence="4" type="ORF">C2E20_9034</name>
</gene>
<sequence>MEATKGQALHRELQSEVEAFRQMQADVQNNHRVRQQMLQQKHENEMVLQEIKLLDPEAAVYKMIGPALVRQDGNEAQANVGKRLEFIGGELKRLDSQLAQLEDKQSKKQAQLVKLQTELQRIQQAAQPAGAAGMAAA</sequence>
<dbReference type="Proteomes" id="UP000239649">
    <property type="component" value="Unassembled WGS sequence"/>
</dbReference>
<dbReference type="GO" id="GO:0006457">
    <property type="term" value="P:protein folding"/>
    <property type="evidence" value="ECO:0007669"/>
    <property type="project" value="InterPro"/>
</dbReference>
<protein>
    <submittedName>
        <fullName evidence="4">Prefoldin subunit 6</fullName>
    </submittedName>
</protein>
<dbReference type="PANTHER" id="PTHR21431">
    <property type="entry name" value="PREFOLDIN SUBUNIT 6"/>
    <property type="match status" value="1"/>
</dbReference>
<comment type="caution">
    <text evidence="4">The sequence shown here is derived from an EMBL/GenBank/DDBJ whole genome shotgun (WGS) entry which is preliminary data.</text>
</comment>
<comment type="similarity">
    <text evidence="1">Belongs to the prefoldin subunit beta family.</text>
</comment>
<name>A0A2P6UZM2_9CHLO</name>
<dbReference type="FunFam" id="1.10.287.370:FF:000003">
    <property type="entry name" value="Prefoldin subunit 6"/>
    <property type="match status" value="1"/>
</dbReference>
<dbReference type="Pfam" id="PF01920">
    <property type="entry name" value="Prefoldin_2"/>
    <property type="match status" value="1"/>
</dbReference>
<dbReference type="CDD" id="cd23161">
    <property type="entry name" value="Prefoldin_6"/>
    <property type="match status" value="1"/>
</dbReference>
<dbReference type="GO" id="GO:0051087">
    <property type="term" value="F:protein-folding chaperone binding"/>
    <property type="evidence" value="ECO:0007669"/>
    <property type="project" value="TreeGrafter"/>
</dbReference>
<dbReference type="GO" id="GO:0016272">
    <property type="term" value="C:prefoldin complex"/>
    <property type="evidence" value="ECO:0007669"/>
    <property type="project" value="InterPro"/>
</dbReference>
<organism evidence="4 5">
    <name type="scientific">Micractinium conductrix</name>
    <dbReference type="NCBI Taxonomy" id="554055"/>
    <lineage>
        <taxon>Eukaryota</taxon>
        <taxon>Viridiplantae</taxon>
        <taxon>Chlorophyta</taxon>
        <taxon>core chlorophytes</taxon>
        <taxon>Trebouxiophyceae</taxon>
        <taxon>Chlorellales</taxon>
        <taxon>Chlorellaceae</taxon>
        <taxon>Chlorella clade</taxon>
        <taxon>Micractinium</taxon>
    </lineage>
</organism>
<evidence type="ECO:0000313" key="4">
    <source>
        <dbReference type="EMBL" id="PSC67292.1"/>
    </source>
</evidence>
<dbReference type="EMBL" id="LHPF02000068">
    <property type="protein sequence ID" value="PSC67292.1"/>
    <property type="molecule type" value="Genomic_DNA"/>
</dbReference>
<accession>A0A2P6UZM2</accession>
<evidence type="ECO:0000256" key="1">
    <source>
        <dbReference type="ARBA" id="ARBA00008045"/>
    </source>
</evidence>
<reference evidence="4 5" key="1">
    <citation type="journal article" date="2018" name="Plant J.">
        <title>Genome sequences of Chlorella sorokiniana UTEX 1602 and Micractinium conductrix SAG 241.80: implications to maltose excretion by a green alga.</title>
        <authorList>
            <person name="Arriola M.B."/>
            <person name="Velmurugan N."/>
            <person name="Zhang Y."/>
            <person name="Plunkett M.H."/>
            <person name="Hondzo H."/>
            <person name="Barney B.M."/>
        </authorList>
    </citation>
    <scope>NUCLEOTIDE SEQUENCE [LARGE SCALE GENOMIC DNA]</scope>
    <source>
        <strain evidence="4 5">SAG 241.80</strain>
    </source>
</reference>
<evidence type="ECO:0000256" key="3">
    <source>
        <dbReference type="SAM" id="Coils"/>
    </source>
</evidence>
<keyword evidence="3" id="KW-0175">Coiled coil</keyword>
<dbReference type="PANTHER" id="PTHR21431:SF0">
    <property type="entry name" value="PREFOLDIN SUBUNIT 6"/>
    <property type="match status" value="1"/>
</dbReference>
<dbReference type="InterPro" id="IPR002777">
    <property type="entry name" value="PFD_beta-like"/>
</dbReference>
<keyword evidence="2" id="KW-0143">Chaperone</keyword>
<keyword evidence="5" id="KW-1185">Reference proteome</keyword>
<evidence type="ECO:0000313" key="5">
    <source>
        <dbReference type="Proteomes" id="UP000239649"/>
    </source>
</evidence>
<dbReference type="OrthoDB" id="248120at2759"/>
<dbReference type="SUPFAM" id="SSF46579">
    <property type="entry name" value="Prefoldin"/>
    <property type="match status" value="1"/>
</dbReference>
<dbReference type="STRING" id="554055.A0A2P6UZM2"/>
<feature type="coiled-coil region" evidence="3">
    <location>
        <begin position="84"/>
        <end position="125"/>
    </location>
</feature>
<dbReference type="AlphaFoldDB" id="A0A2P6UZM2"/>
<evidence type="ECO:0000256" key="2">
    <source>
        <dbReference type="ARBA" id="ARBA00023186"/>
    </source>
</evidence>
<proteinExistence type="inferred from homology"/>
<dbReference type="GO" id="GO:0009409">
    <property type="term" value="P:response to cold"/>
    <property type="evidence" value="ECO:0007669"/>
    <property type="project" value="UniProtKB-ARBA"/>
</dbReference>
<dbReference type="InterPro" id="IPR009053">
    <property type="entry name" value="Prefoldin"/>
</dbReference>
<dbReference type="GO" id="GO:0051131">
    <property type="term" value="P:chaperone-mediated protein complex assembly"/>
    <property type="evidence" value="ECO:0007669"/>
    <property type="project" value="TreeGrafter"/>
</dbReference>